<dbReference type="Proteomes" id="UP001237642">
    <property type="component" value="Unassembled WGS sequence"/>
</dbReference>
<proteinExistence type="predicted"/>
<dbReference type="EMBL" id="JAUIZM010000010">
    <property type="protein sequence ID" value="KAK1360577.1"/>
    <property type="molecule type" value="Genomic_DNA"/>
</dbReference>
<name>A0AAD8H3V8_9APIA</name>
<evidence type="ECO:0000313" key="1">
    <source>
        <dbReference type="EMBL" id="KAK1360577.1"/>
    </source>
</evidence>
<dbReference type="AlphaFoldDB" id="A0AAD8H3V8"/>
<evidence type="ECO:0000313" key="2">
    <source>
        <dbReference type="Proteomes" id="UP001237642"/>
    </source>
</evidence>
<protein>
    <submittedName>
        <fullName evidence="1">Uncharacterized protein</fullName>
    </submittedName>
</protein>
<accession>A0AAD8H3V8</accession>
<comment type="caution">
    <text evidence="1">The sequence shown here is derived from an EMBL/GenBank/DDBJ whole genome shotgun (WGS) entry which is preliminary data.</text>
</comment>
<organism evidence="1 2">
    <name type="scientific">Heracleum sosnowskyi</name>
    <dbReference type="NCBI Taxonomy" id="360622"/>
    <lineage>
        <taxon>Eukaryota</taxon>
        <taxon>Viridiplantae</taxon>
        <taxon>Streptophyta</taxon>
        <taxon>Embryophyta</taxon>
        <taxon>Tracheophyta</taxon>
        <taxon>Spermatophyta</taxon>
        <taxon>Magnoliopsida</taxon>
        <taxon>eudicotyledons</taxon>
        <taxon>Gunneridae</taxon>
        <taxon>Pentapetalae</taxon>
        <taxon>asterids</taxon>
        <taxon>campanulids</taxon>
        <taxon>Apiales</taxon>
        <taxon>Apiaceae</taxon>
        <taxon>Apioideae</taxon>
        <taxon>apioid superclade</taxon>
        <taxon>Tordylieae</taxon>
        <taxon>Tordyliinae</taxon>
        <taxon>Heracleum</taxon>
    </lineage>
</organism>
<keyword evidence="2" id="KW-1185">Reference proteome</keyword>
<reference evidence="1" key="1">
    <citation type="submission" date="2023-02" db="EMBL/GenBank/DDBJ databases">
        <title>Genome of toxic invasive species Heracleum sosnowskyi carries increased number of genes despite the absence of recent whole-genome duplications.</title>
        <authorList>
            <person name="Schelkunov M."/>
            <person name="Shtratnikova V."/>
            <person name="Makarenko M."/>
            <person name="Klepikova A."/>
            <person name="Omelchenko D."/>
            <person name="Novikova G."/>
            <person name="Obukhova E."/>
            <person name="Bogdanov V."/>
            <person name="Penin A."/>
            <person name="Logacheva M."/>
        </authorList>
    </citation>
    <scope>NUCLEOTIDE SEQUENCE</scope>
    <source>
        <strain evidence="1">Hsosn_3</strain>
        <tissue evidence="1">Leaf</tissue>
    </source>
</reference>
<sequence>MAAHRPACKAFGYTTDPAMHKYTVSGPSREAVPLAVANSGINSDKAEEFANGSTLKSQVKWDSHQLMLKRSCSCTTMRLTRQWHITFLVGSSCLNVKPVLLL</sequence>
<gene>
    <name evidence="1" type="ORF">POM88_045051</name>
</gene>
<reference evidence="1" key="2">
    <citation type="submission" date="2023-05" db="EMBL/GenBank/DDBJ databases">
        <authorList>
            <person name="Schelkunov M.I."/>
        </authorList>
    </citation>
    <scope>NUCLEOTIDE SEQUENCE</scope>
    <source>
        <strain evidence="1">Hsosn_3</strain>
        <tissue evidence="1">Leaf</tissue>
    </source>
</reference>